<dbReference type="SMART" id="SM00320">
    <property type="entry name" value="WD40"/>
    <property type="match status" value="1"/>
</dbReference>
<comment type="caution">
    <text evidence="2">The sequence shown here is derived from an EMBL/GenBank/DDBJ whole genome shotgun (WGS) entry which is preliminary data.</text>
</comment>
<keyword evidence="3" id="KW-1185">Reference proteome</keyword>
<protein>
    <submittedName>
        <fullName evidence="2">WD repeat-containing protein 70</fullName>
    </submittedName>
</protein>
<dbReference type="Gene3D" id="2.130.10.10">
    <property type="entry name" value="YVTN repeat-like/Quinoprotein amine dehydrogenase"/>
    <property type="match status" value="1"/>
</dbReference>
<dbReference type="InterPro" id="IPR001680">
    <property type="entry name" value="WD40_rpt"/>
</dbReference>
<reference evidence="2 3" key="1">
    <citation type="journal article" date="2024" name="BMC Biol.">
        <title>Comparative genomics of Ascetosporea gives new insight into the evolutionary basis for animal parasitism in Rhizaria.</title>
        <authorList>
            <person name="Hiltunen Thoren M."/>
            <person name="Onut-Brannstrom I."/>
            <person name="Alfjorden A."/>
            <person name="Peckova H."/>
            <person name="Swords F."/>
            <person name="Hooper C."/>
            <person name="Holzer A.S."/>
            <person name="Bass D."/>
            <person name="Burki F."/>
        </authorList>
    </citation>
    <scope>NUCLEOTIDE SEQUENCE [LARGE SCALE GENOMIC DNA]</scope>
    <source>
        <strain evidence="2">20-A016</strain>
    </source>
</reference>
<organism evidence="2 3">
    <name type="scientific">Bonamia ostreae</name>
    <dbReference type="NCBI Taxonomy" id="126728"/>
    <lineage>
        <taxon>Eukaryota</taxon>
        <taxon>Sar</taxon>
        <taxon>Rhizaria</taxon>
        <taxon>Endomyxa</taxon>
        <taxon>Ascetosporea</taxon>
        <taxon>Haplosporida</taxon>
        <taxon>Bonamia</taxon>
    </lineage>
</organism>
<evidence type="ECO:0000256" key="1">
    <source>
        <dbReference type="PROSITE-ProRule" id="PRU00221"/>
    </source>
</evidence>
<gene>
    <name evidence="2" type="primary">WDR70</name>
    <name evidence="2" type="ORF">MHBO_000038</name>
</gene>
<dbReference type="SUPFAM" id="SSF50978">
    <property type="entry name" value="WD40 repeat-like"/>
    <property type="match status" value="1"/>
</dbReference>
<proteinExistence type="predicted"/>
<accession>A0ABV2AE47</accession>
<evidence type="ECO:0000313" key="2">
    <source>
        <dbReference type="EMBL" id="MES1918003.1"/>
    </source>
</evidence>
<dbReference type="Proteomes" id="UP001439008">
    <property type="component" value="Unassembled WGS sequence"/>
</dbReference>
<dbReference type="InterPro" id="IPR015943">
    <property type="entry name" value="WD40/YVTN_repeat-like_dom_sf"/>
</dbReference>
<dbReference type="InterPro" id="IPR036322">
    <property type="entry name" value="WD40_repeat_dom_sf"/>
</dbReference>
<evidence type="ECO:0000313" key="3">
    <source>
        <dbReference type="Proteomes" id="UP001439008"/>
    </source>
</evidence>
<dbReference type="EMBL" id="JBDODL010000005">
    <property type="protein sequence ID" value="MES1918003.1"/>
    <property type="molecule type" value="Genomic_DNA"/>
</dbReference>
<feature type="repeat" description="WD" evidence="1">
    <location>
        <begin position="16"/>
        <end position="50"/>
    </location>
</feature>
<keyword evidence="1" id="KW-0853">WD repeat</keyword>
<dbReference type="PROSITE" id="PS50082">
    <property type="entry name" value="WD_REPEATS_2"/>
    <property type="match status" value="1"/>
</dbReference>
<dbReference type="PROSITE" id="PS50294">
    <property type="entry name" value="WD_REPEATS_REGION"/>
    <property type="match status" value="1"/>
</dbReference>
<sequence>MTETREFKLNQYTEIEQIHNKLVTAATVDPSGSRLATSSLDYSVKLWSFSGFGLTSRDAEKSKILSKSRSRRRDRNPVSSMEFFGQSVARLPGYKHRICL</sequence>
<name>A0ABV2AE47_9EUKA</name>